<dbReference type="EMBL" id="DF845436">
    <property type="protein sequence ID" value="GAT49343.1"/>
    <property type="molecule type" value="Genomic_DNA"/>
</dbReference>
<evidence type="ECO:0000256" key="1">
    <source>
        <dbReference type="SAM" id="MobiDB-lite"/>
    </source>
</evidence>
<feature type="compositionally biased region" description="Basic and acidic residues" evidence="1">
    <location>
        <begin position="183"/>
        <end position="216"/>
    </location>
</feature>
<gene>
    <name evidence="2" type="ORF">MCHLO_06665</name>
</gene>
<feature type="compositionally biased region" description="Polar residues" evidence="1">
    <location>
        <begin position="125"/>
        <end position="145"/>
    </location>
</feature>
<reference evidence="2" key="1">
    <citation type="submission" date="2014-09" db="EMBL/GenBank/DDBJ databases">
        <title>Genome sequence of the luminous mushroom Mycena chlorophos for searching fungal bioluminescence genes.</title>
        <authorList>
            <person name="Tanaka Y."/>
            <person name="Kasuga D."/>
            <person name="Oba Y."/>
            <person name="Hase S."/>
            <person name="Sato K."/>
            <person name="Oba Y."/>
            <person name="Sakakibara Y."/>
        </authorList>
    </citation>
    <scope>NUCLEOTIDE SEQUENCE</scope>
</reference>
<protein>
    <submittedName>
        <fullName evidence="2">Uncharacterized protein</fullName>
    </submittedName>
</protein>
<organism evidence="2 3">
    <name type="scientific">Mycena chlorophos</name>
    <name type="common">Agaric fungus</name>
    <name type="synonym">Agaricus chlorophos</name>
    <dbReference type="NCBI Taxonomy" id="658473"/>
    <lineage>
        <taxon>Eukaryota</taxon>
        <taxon>Fungi</taxon>
        <taxon>Dikarya</taxon>
        <taxon>Basidiomycota</taxon>
        <taxon>Agaricomycotina</taxon>
        <taxon>Agaricomycetes</taxon>
        <taxon>Agaricomycetidae</taxon>
        <taxon>Agaricales</taxon>
        <taxon>Marasmiineae</taxon>
        <taxon>Mycenaceae</taxon>
        <taxon>Mycena</taxon>
    </lineage>
</organism>
<name>A0ABQ0LE17_MYCCL</name>
<feature type="region of interest" description="Disordered" evidence="1">
    <location>
        <begin position="68"/>
        <end position="92"/>
    </location>
</feature>
<keyword evidence="3" id="KW-1185">Reference proteome</keyword>
<feature type="region of interest" description="Disordered" evidence="1">
    <location>
        <begin position="125"/>
        <end position="283"/>
    </location>
</feature>
<proteinExistence type="predicted"/>
<dbReference type="Proteomes" id="UP000815677">
    <property type="component" value="Unassembled WGS sequence"/>
</dbReference>
<evidence type="ECO:0000313" key="3">
    <source>
        <dbReference type="Proteomes" id="UP000815677"/>
    </source>
</evidence>
<evidence type="ECO:0000313" key="2">
    <source>
        <dbReference type="EMBL" id="GAT49343.1"/>
    </source>
</evidence>
<sequence>MLVPHNVNLHRAQALRVGPLMTRPNVAQRDVRRATSTAVSAHRNWVAVGEVNRGRRSLNVALRERAALSDTGEDEHRGDGLPVSRRTRRSAPHSPWQKYRCACCSPNERLIRRRMTRMRAAVPNWTESAAQKESASLKEVTTSASEETEGKSMDAGTMRYPYFEPQINQKRQSCKLLSTRSRASAEKPTRDAKQQTDPRDNAHHIHARREGDDLPSRRSTRRVPVIDERLLVNASRAPVADGRQPEENRGVDGQTPRRLSSRKTEERVEGLPGTMHEGRNSVP</sequence>
<feature type="compositionally biased region" description="Polar residues" evidence="1">
    <location>
        <begin position="166"/>
        <end position="182"/>
    </location>
</feature>
<accession>A0ABQ0LE17</accession>